<dbReference type="Proteomes" id="UP001500630">
    <property type="component" value="Unassembled WGS sequence"/>
</dbReference>
<keyword evidence="2" id="KW-1185">Reference proteome</keyword>
<proteinExistence type="predicted"/>
<evidence type="ECO:0000313" key="2">
    <source>
        <dbReference type="Proteomes" id="UP001500630"/>
    </source>
</evidence>
<comment type="caution">
    <text evidence="1">The sequence shown here is derived from an EMBL/GenBank/DDBJ whole genome shotgun (WGS) entry which is preliminary data.</text>
</comment>
<gene>
    <name evidence="1" type="ORF">GCM10022419_067980</name>
</gene>
<accession>A0ABP6Y444</accession>
<protein>
    <submittedName>
        <fullName evidence="1">Uncharacterized protein</fullName>
    </submittedName>
</protein>
<organism evidence="1 2">
    <name type="scientific">Nonomuraea rosea</name>
    <dbReference type="NCBI Taxonomy" id="638574"/>
    <lineage>
        <taxon>Bacteria</taxon>
        <taxon>Bacillati</taxon>
        <taxon>Actinomycetota</taxon>
        <taxon>Actinomycetes</taxon>
        <taxon>Streptosporangiales</taxon>
        <taxon>Streptosporangiaceae</taxon>
        <taxon>Nonomuraea</taxon>
    </lineage>
</organism>
<sequence>MEVEVLLVELPFVEVPPVELAPVDRSRAVVSAVAVVVRGWGMASGFRRGGWDRVGPRFGL</sequence>
<evidence type="ECO:0000313" key="1">
    <source>
        <dbReference type="EMBL" id="GAA3577166.1"/>
    </source>
</evidence>
<dbReference type="EMBL" id="BAABDQ010000017">
    <property type="protein sequence ID" value="GAA3577166.1"/>
    <property type="molecule type" value="Genomic_DNA"/>
</dbReference>
<name>A0ABP6Y444_9ACTN</name>
<reference evidence="2" key="1">
    <citation type="journal article" date="2019" name="Int. J. Syst. Evol. Microbiol.">
        <title>The Global Catalogue of Microorganisms (GCM) 10K type strain sequencing project: providing services to taxonomists for standard genome sequencing and annotation.</title>
        <authorList>
            <consortium name="The Broad Institute Genomics Platform"/>
            <consortium name="The Broad Institute Genome Sequencing Center for Infectious Disease"/>
            <person name="Wu L."/>
            <person name="Ma J."/>
        </authorList>
    </citation>
    <scope>NUCLEOTIDE SEQUENCE [LARGE SCALE GENOMIC DNA]</scope>
    <source>
        <strain evidence="2">JCM 17326</strain>
    </source>
</reference>